<comment type="caution">
    <text evidence="2">The sequence shown here is derived from an EMBL/GenBank/DDBJ whole genome shotgun (WGS) entry which is preliminary data.</text>
</comment>
<keyword evidence="3" id="KW-1185">Reference proteome</keyword>
<accession>A0A9Q3F1E5</accession>
<reference evidence="2" key="1">
    <citation type="submission" date="2021-03" db="EMBL/GenBank/DDBJ databases">
        <title>Draft genome sequence of rust myrtle Austropuccinia psidii MF-1, a brazilian biotype.</title>
        <authorList>
            <person name="Quecine M.C."/>
            <person name="Pachon D.M.R."/>
            <person name="Bonatelli M.L."/>
            <person name="Correr F.H."/>
            <person name="Franceschini L.M."/>
            <person name="Leite T.F."/>
            <person name="Margarido G.R.A."/>
            <person name="Almeida C.A."/>
            <person name="Ferrarezi J.A."/>
            <person name="Labate C.A."/>
        </authorList>
    </citation>
    <scope>NUCLEOTIDE SEQUENCE</scope>
    <source>
        <strain evidence="2">MF-1</strain>
    </source>
</reference>
<evidence type="ECO:0000256" key="1">
    <source>
        <dbReference type="SAM" id="MobiDB-lite"/>
    </source>
</evidence>
<gene>
    <name evidence="2" type="ORF">O181_068988</name>
</gene>
<protein>
    <submittedName>
        <fullName evidence="2">Uncharacterized protein</fullName>
    </submittedName>
</protein>
<dbReference type="AlphaFoldDB" id="A0A9Q3F1E5"/>
<dbReference type="OrthoDB" id="2518872at2759"/>
<sequence length="304" mass="35352">MEEQYKEENKEEDQSEHVKNILSQLQILLKGSKKKKGKRRESTSYTPRTSPIEPTLPRHVRPEESPISPTLGPRVTSTPATEPRSSNFSRKGFVSTPTHPSLLHQEIPRQERSVVKIKAKNYNLNLNGEEVEKFIKRIERIAEIEGETEEDLAMKMACWTTDSKNSDAIEAMPGYEERNWTQLKKDLITKWGRVEPERRYRKDSLLKLFNYTQDNGGSSTLSQYIIFIGEYVTIITYLLRYKYILQDNMYNEEIFDCLSSDLKGAISKEIFEENVIVSEEDGGYLISPMRVLKKYIEEELEARI</sequence>
<dbReference type="Proteomes" id="UP000765509">
    <property type="component" value="Unassembled WGS sequence"/>
</dbReference>
<evidence type="ECO:0000313" key="2">
    <source>
        <dbReference type="EMBL" id="MBW0529273.1"/>
    </source>
</evidence>
<evidence type="ECO:0000313" key="3">
    <source>
        <dbReference type="Proteomes" id="UP000765509"/>
    </source>
</evidence>
<proteinExistence type="predicted"/>
<feature type="region of interest" description="Disordered" evidence="1">
    <location>
        <begin position="27"/>
        <end position="107"/>
    </location>
</feature>
<dbReference type="EMBL" id="AVOT02035014">
    <property type="protein sequence ID" value="MBW0529273.1"/>
    <property type="molecule type" value="Genomic_DNA"/>
</dbReference>
<organism evidence="2 3">
    <name type="scientific">Austropuccinia psidii MF-1</name>
    <dbReference type="NCBI Taxonomy" id="1389203"/>
    <lineage>
        <taxon>Eukaryota</taxon>
        <taxon>Fungi</taxon>
        <taxon>Dikarya</taxon>
        <taxon>Basidiomycota</taxon>
        <taxon>Pucciniomycotina</taxon>
        <taxon>Pucciniomycetes</taxon>
        <taxon>Pucciniales</taxon>
        <taxon>Sphaerophragmiaceae</taxon>
        <taxon>Austropuccinia</taxon>
    </lineage>
</organism>
<feature type="compositionally biased region" description="Polar residues" evidence="1">
    <location>
        <begin position="75"/>
        <end position="99"/>
    </location>
</feature>
<name>A0A9Q3F1E5_9BASI</name>